<evidence type="ECO:0000256" key="1">
    <source>
        <dbReference type="ARBA" id="ARBA00009437"/>
    </source>
</evidence>
<evidence type="ECO:0000259" key="5">
    <source>
        <dbReference type="PROSITE" id="PS50931"/>
    </source>
</evidence>
<dbReference type="Pfam" id="PF03466">
    <property type="entry name" value="LysR_substrate"/>
    <property type="match status" value="1"/>
</dbReference>
<accession>A0ABX0SZ89</accession>
<dbReference type="Gene3D" id="1.10.10.10">
    <property type="entry name" value="Winged helix-like DNA-binding domain superfamily/Winged helix DNA-binding domain"/>
    <property type="match status" value="1"/>
</dbReference>
<organism evidence="6 7">
    <name type="scientific">Amycolatopsis viridis</name>
    <dbReference type="NCBI Taxonomy" id="185678"/>
    <lineage>
        <taxon>Bacteria</taxon>
        <taxon>Bacillati</taxon>
        <taxon>Actinomycetota</taxon>
        <taxon>Actinomycetes</taxon>
        <taxon>Pseudonocardiales</taxon>
        <taxon>Pseudonocardiaceae</taxon>
        <taxon>Amycolatopsis</taxon>
    </lineage>
</organism>
<dbReference type="InterPro" id="IPR050950">
    <property type="entry name" value="HTH-type_LysR_regulators"/>
</dbReference>
<dbReference type="RefSeq" id="WP_167115168.1">
    <property type="nucleotide sequence ID" value="NZ_JAANOU010000001.1"/>
</dbReference>
<sequence length="314" mass="33445">MDFKQLRALVTVAEVGSVTRAAELLHLVQPAVTRQIKALEAELGVPLFDRTRQGMRPTEAGVTMADRARRALTELDRARAEVAPARGAVTGIVTLGLLESAAGLIAEPLTSAVLRAHPGIELRLQTGYSGHLRRWLDEGDLDLSLLYDITGSPSLTVTPVVRERLWVLAPPAAGLDPQRPVSFARIARDPLVLPSPGHGLRSLIDTAARQAGAELIPSVQTNSMPLQKRLVLAGHGWTILPGVGIAEDIAAGRLTGAPVREPEVWRSIAVARPRSGRVPPAVDVVARELLCQVHAAVADGRWPSAEPLIGDGGR</sequence>
<dbReference type="InterPro" id="IPR036388">
    <property type="entry name" value="WH-like_DNA-bd_sf"/>
</dbReference>
<keyword evidence="2" id="KW-0805">Transcription regulation</keyword>
<dbReference type="SUPFAM" id="SSF53850">
    <property type="entry name" value="Periplasmic binding protein-like II"/>
    <property type="match status" value="1"/>
</dbReference>
<dbReference type="PRINTS" id="PR00039">
    <property type="entry name" value="HTHLYSR"/>
</dbReference>
<dbReference type="Proteomes" id="UP000754495">
    <property type="component" value="Unassembled WGS sequence"/>
</dbReference>
<dbReference type="InterPro" id="IPR005119">
    <property type="entry name" value="LysR_subst-bd"/>
</dbReference>
<comment type="caution">
    <text evidence="6">The sequence shown here is derived from an EMBL/GenBank/DDBJ whole genome shotgun (WGS) entry which is preliminary data.</text>
</comment>
<evidence type="ECO:0000256" key="2">
    <source>
        <dbReference type="ARBA" id="ARBA00023015"/>
    </source>
</evidence>
<feature type="domain" description="HTH lysR-type" evidence="5">
    <location>
        <begin position="1"/>
        <end position="58"/>
    </location>
</feature>
<evidence type="ECO:0000313" key="7">
    <source>
        <dbReference type="Proteomes" id="UP000754495"/>
    </source>
</evidence>
<keyword evidence="4" id="KW-0804">Transcription</keyword>
<dbReference type="EMBL" id="JAANOU010000001">
    <property type="protein sequence ID" value="NIH80630.1"/>
    <property type="molecule type" value="Genomic_DNA"/>
</dbReference>
<proteinExistence type="inferred from homology"/>
<dbReference type="InterPro" id="IPR036390">
    <property type="entry name" value="WH_DNA-bd_sf"/>
</dbReference>
<dbReference type="GO" id="GO:0003677">
    <property type="term" value="F:DNA binding"/>
    <property type="evidence" value="ECO:0007669"/>
    <property type="project" value="UniProtKB-KW"/>
</dbReference>
<dbReference type="PROSITE" id="PS50931">
    <property type="entry name" value="HTH_LYSR"/>
    <property type="match status" value="1"/>
</dbReference>
<dbReference type="InterPro" id="IPR000847">
    <property type="entry name" value="LysR_HTH_N"/>
</dbReference>
<dbReference type="SUPFAM" id="SSF46785">
    <property type="entry name" value="Winged helix' DNA-binding domain"/>
    <property type="match status" value="1"/>
</dbReference>
<reference evidence="6 7" key="1">
    <citation type="submission" date="2020-03" db="EMBL/GenBank/DDBJ databases">
        <title>Sequencing the genomes of 1000 actinobacteria strains.</title>
        <authorList>
            <person name="Klenk H.-P."/>
        </authorList>
    </citation>
    <scope>NUCLEOTIDE SEQUENCE [LARGE SCALE GENOMIC DNA]</scope>
    <source>
        <strain evidence="6 7">DSM 45668</strain>
    </source>
</reference>
<keyword evidence="7" id="KW-1185">Reference proteome</keyword>
<evidence type="ECO:0000256" key="4">
    <source>
        <dbReference type="ARBA" id="ARBA00023163"/>
    </source>
</evidence>
<name>A0ABX0SZ89_9PSEU</name>
<dbReference type="Gene3D" id="3.40.190.10">
    <property type="entry name" value="Periplasmic binding protein-like II"/>
    <property type="match status" value="2"/>
</dbReference>
<dbReference type="Pfam" id="PF00126">
    <property type="entry name" value="HTH_1"/>
    <property type="match status" value="1"/>
</dbReference>
<dbReference type="PANTHER" id="PTHR30419">
    <property type="entry name" value="HTH-TYPE TRANSCRIPTIONAL REGULATOR YBHD"/>
    <property type="match status" value="1"/>
</dbReference>
<evidence type="ECO:0000313" key="6">
    <source>
        <dbReference type="EMBL" id="NIH80630.1"/>
    </source>
</evidence>
<gene>
    <name evidence="6" type="ORF">FHX46_003160</name>
</gene>
<evidence type="ECO:0000256" key="3">
    <source>
        <dbReference type="ARBA" id="ARBA00023125"/>
    </source>
</evidence>
<comment type="similarity">
    <text evidence="1">Belongs to the LysR transcriptional regulatory family.</text>
</comment>
<keyword evidence="3 6" id="KW-0238">DNA-binding</keyword>
<protein>
    <submittedName>
        <fullName evidence="6">DNA-binding transcriptional LysR family regulator</fullName>
    </submittedName>
</protein>